<protein>
    <submittedName>
        <fullName evidence="1">Phage portal protein</fullName>
    </submittedName>
</protein>
<dbReference type="InterPro" id="IPR006427">
    <property type="entry name" value="Portal_HK97"/>
</dbReference>
<accession>A0A5C5XM65</accession>
<sequence length="524" mass="58791">MGIFDWFSKSNVTTPAPAEQRAVDYDRIIFGGGSGSYDDTGEIVNRETATSLIALRACVDVIAETIGSLSLHVYKNTDDARERAKQHPLYRVLHSIPNEDMSSVQWIESVFRRLLLDGASYDYIEFDGGVRPKAIYPILNCKPVRINGNLKYCATVGNQKIDLEQNQVLSVVDYSYDGVSGISRIHSCSRPLGIALGAEKFAGRFFKQGTVTNFALEYPQNLTPDQQQLIIDAYKDRHAGTDNAHNIMLLHGGAKAHVLNLSAEDAQLIERLKLSSLDIARLFRVPPHMIGINEGSPLASVEQQSISFYRNTIRPHIVKFEAELNRKLFLEVEKDDHYAEFDIASMLRGDSQAQDASHATGLTHGWYSINEVRKHRNMAPVEGGDRHLFPLNMSPVEDVDSTPVDSEVVEDKESAGVDINPLIASAIQRLVTKEIKAIQRKADLPDDEFRAWSEDFYSKHFETTKAVLEPVLQSINRSDDLENEAQQYCKLQFLELMQSNDRATLISEWQQYKSADTAEDIING</sequence>
<gene>
    <name evidence="1" type="ORF">Pan54_50080</name>
</gene>
<keyword evidence="2" id="KW-1185">Reference proteome</keyword>
<evidence type="ECO:0000313" key="1">
    <source>
        <dbReference type="EMBL" id="TWT64247.1"/>
    </source>
</evidence>
<dbReference type="AlphaFoldDB" id="A0A5C5XM65"/>
<proteinExistence type="predicted"/>
<reference evidence="1 2" key="1">
    <citation type="submission" date="2019-02" db="EMBL/GenBank/DDBJ databases">
        <title>Deep-cultivation of Planctomycetes and their phenomic and genomic characterization uncovers novel biology.</title>
        <authorList>
            <person name="Wiegand S."/>
            <person name="Jogler M."/>
            <person name="Boedeker C."/>
            <person name="Pinto D."/>
            <person name="Vollmers J."/>
            <person name="Rivas-Marin E."/>
            <person name="Kohn T."/>
            <person name="Peeters S.H."/>
            <person name="Heuer A."/>
            <person name="Rast P."/>
            <person name="Oberbeckmann S."/>
            <person name="Bunk B."/>
            <person name="Jeske O."/>
            <person name="Meyerdierks A."/>
            <person name="Storesund J.E."/>
            <person name="Kallscheuer N."/>
            <person name="Luecker S."/>
            <person name="Lage O.M."/>
            <person name="Pohl T."/>
            <person name="Merkel B.J."/>
            <person name="Hornburger P."/>
            <person name="Mueller R.-W."/>
            <person name="Bruemmer F."/>
            <person name="Labrenz M."/>
            <person name="Spormann A.M."/>
            <person name="Op Den Camp H."/>
            <person name="Overmann J."/>
            <person name="Amann R."/>
            <person name="Jetten M.S.M."/>
            <person name="Mascher T."/>
            <person name="Medema M.H."/>
            <person name="Devos D.P."/>
            <person name="Kaster A.-K."/>
            <person name="Ovreas L."/>
            <person name="Rohde M."/>
            <person name="Galperin M.Y."/>
            <person name="Jogler C."/>
        </authorList>
    </citation>
    <scope>NUCLEOTIDE SEQUENCE [LARGE SCALE GENOMIC DNA]</scope>
    <source>
        <strain evidence="1 2">Pan54</strain>
    </source>
</reference>
<evidence type="ECO:0000313" key="2">
    <source>
        <dbReference type="Proteomes" id="UP000316095"/>
    </source>
</evidence>
<dbReference type="Pfam" id="PF04860">
    <property type="entry name" value="Phage_portal"/>
    <property type="match status" value="1"/>
</dbReference>
<name>A0A5C5XM65_9PLAN</name>
<comment type="caution">
    <text evidence="1">The sequence shown here is derived from an EMBL/GenBank/DDBJ whole genome shotgun (WGS) entry which is preliminary data.</text>
</comment>
<dbReference type="EMBL" id="SJPG01000001">
    <property type="protein sequence ID" value="TWT64247.1"/>
    <property type="molecule type" value="Genomic_DNA"/>
</dbReference>
<dbReference type="RefSeq" id="WP_146505973.1">
    <property type="nucleotide sequence ID" value="NZ_SJPG01000001.1"/>
</dbReference>
<dbReference type="Proteomes" id="UP000316095">
    <property type="component" value="Unassembled WGS sequence"/>
</dbReference>
<dbReference type="OrthoDB" id="9765386at2"/>
<dbReference type="InterPro" id="IPR006944">
    <property type="entry name" value="Phage/GTA_portal"/>
</dbReference>
<dbReference type="NCBIfam" id="TIGR01537">
    <property type="entry name" value="portal_HK97"/>
    <property type="match status" value="1"/>
</dbReference>
<organism evidence="1 2">
    <name type="scientific">Rubinisphaera italica</name>
    <dbReference type="NCBI Taxonomy" id="2527969"/>
    <lineage>
        <taxon>Bacteria</taxon>
        <taxon>Pseudomonadati</taxon>
        <taxon>Planctomycetota</taxon>
        <taxon>Planctomycetia</taxon>
        <taxon>Planctomycetales</taxon>
        <taxon>Planctomycetaceae</taxon>
        <taxon>Rubinisphaera</taxon>
    </lineage>
</organism>